<name>A0A1H3M4B9_9RHOB</name>
<gene>
    <name evidence="3" type="ORF">SAMN05444340_11575</name>
</gene>
<evidence type="ECO:0000259" key="2">
    <source>
        <dbReference type="Pfam" id="PF00582"/>
    </source>
</evidence>
<dbReference type="AlphaFoldDB" id="A0A1H3M4B9"/>
<feature type="domain" description="UspA" evidence="2">
    <location>
        <begin position="20"/>
        <end position="108"/>
    </location>
</feature>
<evidence type="ECO:0000313" key="3">
    <source>
        <dbReference type="EMBL" id="SDY70865.1"/>
    </source>
</evidence>
<sequence>MGQAFAPALRLAFYSMPNDDQREYLEDEQRHTSLDLARFASSAGFGEPRQIVRYEANAARHEIMKAAEEEKADLVVLSTHGRTGAAKLLIGSVTEHVLKNAAVDVLALPAVHDL</sequence>
<dbReference type="SUPFAM" id="SSF52402">
    <property type="entry name" value="Adenine nucleotide alpha hydrolases-like"/>
    <property type="match status" value="1"/>
</dbReference>
<dbReference type="Proteomes" id="UP000199286">
    <property type="component" value="Unassembled WGS sequence"/>
</dbReference>
<dbReference type="Pfam" id="PF00582">
    <property type="entry name" value="Usp"/>
    <property type="match status" value="1"/>
</dbReference>
<dbReference type="OrthoDB" id="5564966at2"/>
<dbReference type="EMBL" id="FNPF01000015">
    <property type="protein sequence ID" value="SDY70865.1"/>
    <property type="molecule type" value="Genomic_DNA"/>
</dbReference>
<protein>
    <submittedName>
        <fullName evidence="3">Universal stress protein family protein</fullName>
    </submittedName>
</protein>
<dbReference type="STRING" id="321339.SAMN05444340_11575"/>
<dbReference type="CDD" id="cd00293">
    <property type="entry name" value="USP-like"/>
    <property type="match status" value="1"/>
</dbReference>
<comment type="similarity">
    <text evidence="1">Belongs to the universal stress protein A family.</text>
</comment>
<evidence type="ECO:0000256" key="1">
    <source>
        <dbReference type="ARBA" id="ARBA00008791"/>
    </source>
</evidence>
<keyword evidence="4" id="KW-1185">Reference proteome</keyword>
<dbReference type="PRINTS" id="PR01438">
    <property type="entry name" value="UNVRSLSTRESS"/>
</dbReference>
<organism evidence="3 4">
    <name type="scientific">Citreimonas salinaria</name>
    <dbReference type="NCBI Taxonomy" id="321339"/>
    <lineage>
        <taxon>Bacteria</taxon>
        <taxon>Pseudomonadati</taxon>
        <taxon>Pseudomonadota</taxon>
        <taxon>Alphaproteobacteria</taxon>
        <taxon>Rhodobacterales</taxon>
        <taxon>Roseobacteraceae</taxon>
        <taxon>Citreimonas</taxon>
    </lineage>
</organism>
<proteinExistence type="inferred from homology"/>
<dbReference type="InterPro" id="IPR006015">
    <property type="entry name" value="Universal_stress_UspA"/>
</dbReference>
<accession>A0A1H3M4B9</accession>
<dbReference type="RefSeq" id="WP_089884759.1">
    <property type="nucleotide sequence ID" value="NZ_FNPF01000015.1"/>
</dbReference>
<dbReference type="InterPro" id="IPR006016">
    <property type="entry name" value="UspA"/>
</dbReference>
<dbReference type="PANTHER" id="PTHR46268">
    <property type="entry name" value="STRESS RESPONSE PROTEIN NHAX"/>
    <property type="match status" value="1"/>
</dbReference>
<reference evidence="3 4" key="1">
    <citation type="submission" date="2016-10" db="EMBL/GenBank/DDBJ databases">
        <authorList>
            <person name="de Groot N.N."/>
        </authorList>
    </citation>
    <scope>NUCLEOTIDE SEQUENCE [LARGE SCALE GENOMIC DNA]</scope>
    <source>
        <strain evidence="3 4">DSM 26880</strain>
    </source>
</reference>
<dbReference type="Gene3D" id="3.40.50.12370">
    <property type="match status" value="1"/>
</dbReference>
<evidence type="ECO:0000313" key="4">
    <source>
        <dbReference type="Proteomes" id="UP000199286"/>
    </source>
</evidence>
<dbReference type="PANTHER" id="PTHR46268:SF6">
    <property type="entry name" value="UNIVERSAL STRESS PROTEIN UP12"/>
    <property type="match status" value="1"/>
</dbReference>